<evidence type="ECO:0000313" key="2">
    <source>
        <dbReference type="Proteomes" id="UP001143856"/>
    </source>
</evidence>
<organism evidence="1 2">
    <name type="scientific">Xylaria curta</name>
    <dbReference type="NCBI Taxonomy" id="42375"/>
    <lineage>
        <taxon>Eukaryota</taxon>
        <taxon>Fungi</taxon>
        <taxon>Dikarya</taxon>
        <taxon>Ascomycota</taxon>
        <taxon>Pezizomycotina</taxon>
        <taxon>Sordariomycetes</taxon>
        <taxon>Xylariomycetidae</taxon>
        <taxon>Xylariales</taxon>
        <taxon>Xylariaceae</taxon>
        <taxon>Xylaria</taxon>
    </lineage>
</organism>
<reference evidence="1" key="1">
    <citation type="submission" date="2022-10" db="EMBL/GenBank/DDBJ databases">
        <title>Genome Sequence of Xylaria curta.</title>
        <authorList>
            <person name="Buettner E."/>
        </authorList>
    </citation>
    <scope>NUCLEOTIDE SEQUENCE</scope>
    <source>
        <strain evidence="1">Babe10</strain>
    </source>
</reference>
<gene>
    <name evidence="1" type="ORF">NUW58_g734</name>
</gene>
<evidence type="ECO:0000313" key="1">
    <source>
        <dbReference type="EMBL" id="KAJ2997178.1"/>
    </source>
</evidence>
<accession>A0ACC1PN38</accession>
<comment type="caution">
    <text evidence="1">The sequence shown here is derived from an EMBL/GenBank/DDBJ whole genome shotgun (WGS) entry which is preliminary data.</text>
</comment>
<dbReference type="Proteomes" id="UP001143856">
    <property type="component" value="Unassembled WGS sequence"/>
</dbReference>
<proteinExistence type="predicted"/>
<protein>
    <submittedName>
        <fullName evidence="1">Uncharacterized protein</fullName>
    </submittedName>
</protein>
<dbReference type="EMBL" id="JAPDGR010000066">
    <property type="protein sequence ID" value="KAJ2997178.1"/>
    <property type="molecule type" value="Genomic_DNA"/>
</dbReference>
<name>A0ACC1PN38_9PEZI</name>
<sequence length="151" mass="16474">MPCPVITWVCLGIVACNYALGPGSSAVAPPVRAGPYVDPLDWRFALSFDGSGAGGAPDSGRTNALGREAIPTDPYLDGRVDQFDRPTKPASPYCLAWMPNLARESKLGGQGWRCLLEVTVDGDRDWTRRVRSIGSWRTKRIVDAKHPRFDS</sequence>
<keyword evidence="2" id="KW-1185">Reference proteome</keyword>